<evidence type="ECO:0000313" key="2">
    <source>
        <dbReference type="Proteomes" id="UP000256305"/>
    </source>
</evidence>
<dbReference type="NCBIfam" id="NF041667">
    <property type="entry name" value="GvpU"/>
    <property type="match status" value="1"/>
</dbReference>
<reference evidence="1 2" key="1">
    <citation type="submission" date="2018-08" db="EMBL/GenBank/DDBJ databases">
        <title>Genome sequence of Halobacillus trueperi KCTC 3686.</title>
        <authorList>
            <person name="Cho K.H."/>
            <person name="Kwak M.-J."/>
            <person name="Kim B.-Y."/>
            <person name="Chun J."/>
        </authorList>
    </citation>
    <scope>NUCLEOTIDE SEQUENCE [LARGE SCALE GENOMIC DNA]</scope>
    <source>
        <strain evidence="1 2">KCTC 3686</strain>
    </source>
</reference>
<comment type="caution">
    <text evidence="1">The sequence shown here is derived from an EMBL/GenBank/DDBJ whole genome shotgun (WGS) entry which is preliminary data.</text>
</comment>
<protein>
    <submittedName>
        <fullName evidence="1">Gas vesicle protein GvpU</fullName>
    </submittedName>
</protein>
<name>A0A3E0JBQ0_9BACI</name>
<gene>
    <name evidence="1" type="ORF">DYE48_05835</name>
</gene>
<proteinExistence type="predicted"/>
<organism evidence="1 2">
    <name type="scientific">Halobacillus trueperi</name>
    <dbReference type="NCBI Taxonomy" id="156205"/>
    <lineage>
        <taxon>Bacteria</taxon>
        <taxon>Bacillati</taxon>
        <taxon>Bacillota</taxon>
        <taxon>Bacilli</taxon>
        <taxon>Bacillales</taxon>
        <taxon>Bacillaceae</taxon>
        <taxon>Halobacillus</taxon>
    </lineage>
</organism>
<dbReference type="EMBL" id="QUAE01000003">
    <property type="protein sequence ID" value="REJ10227.1"/>
    <property type="molecule type" value="Genomic_DNA"/>
</dbReference>
<dbReference type="Proteomes" id="UP000256305">
    <property type="component" value="Unassembled WGS sequence"/>
</dbReference>
<dbReference type="AlphaFoldDB" id="A0A3E0JBQ0"/>
<sequence length="119" mass="13231">MDNILLNFVKAANQGDFSLDLTLNVNGALVTGTTVSAKKYMQSLSRTFENGNEISQELSEKLSRASEVNYAHEEISYIHLEEAQVYNGDSKPTPSEGSFYWRGKLDEVDGFFLGKIDAN</sequence>
<keyword evidence="2" id="KW-1185">Reference proteome</keyword>
<accession>A0A3E0JBQ0</accession>
<evidence type="ECO:0000313" key="1">
    <source>
        <dbReference type="EMBL" id="REJ10227.1"/>
    </source>
</evidence>
<dbReference type="RefSeq" id="WP_115822809.1">
    <property type="nucleotide sequence ID" value="NZ_QUAE01000003.1"/>
</dbReference>
<dbReference type="InterPro" id="IPR049644">
    <property type="entry name" value="GvpU-like"/>
</dbReference>